<evidence type="ECO:0008006" key="3">
    <source>
        <dbReference type="Google" id="ProtNLM"/>
    </source>
</evidence>
<dbReference type="Proteomes" id="UP000069162">
    <property type="component" value="Chromosome"/>
</dbReference>
<dbReference type="KEGG" id="kle:AO703_01835"/>
<name>A0A806X1J4_9ENTR</name>
<dbReference type="OrthoDB" id="2664633at2"/>
<accession>A0A806X1J4</accession>
<evidence type="ECO:0000313" key="2">
    <source>
        <dbReference type="Proteomes" id="UP000069162"/>
    </source>
</evidence>
<dbReference type="RefSeq" id="WP_062740068.1">
    <property type="nucleotide sequence ID" value="NZ_CP012871.1"/>
</dbReference>
<proteinExistence type="predicted"/>
<dbReference type="AlphaFoldDB" id="A0A806X1J4"/>
<sequence>MAVAAMGTVMSGGVLPEAMVISGAIGAGAVGGVDYAMNGSVDLKNIIAAYWTGVLTRYTGFKSTVLINAGSSAITSSIDGKNPFLYGTIGGLVGAIGYGIGNKFIEPMLGEAVNPTWKALQWDDIGIGVSQPYRLSPVPGIVGAAGGGVAGEVFNVVVDPSSPANNKNGAAK</sequence>
<protein>
    <recommendedName>
        <fullName evidence="3">Adhesin</fullName>
    </recommendedName>
</protein>
<evidence type="ECO:0000313" key="1">
    <source>
        <dbReference type="EMBL" id="ALR75096.1"/>
    </source>
</evidence>
<organism evidence="1 2">
    <name type="scientific">[Enterobacter] lignolyticus</name>
    <dbReference type="NCBI Taxonomy" id="1334193"/>
    <lineage>
        <taxon>Bacteria</taxon>
        <taxon>Pseudomonadati</taxon>
        <taxon>Pseudomonadota</taxon>
        <taxon>Gammaproteobacteria</taxon>
        <taxon>Enterobacterales</taxon>
        <taxon>Enterobacteriaceae</taxon>
        <taxon>Pluralibacter</taxon>
    </lineage>
</organism>
<dbReference type="EMBL" id="CP012871">
    <property type="protein sequence ID" value="ALR75096.1"/>
    <property type="molecule type" value="Genomic_DNA"/>
</dbReference>
<gene>
    <name evidence="1" type="ORF">AO703_01835</name>
</gene>
<reference evidence="2" key="1">
    <citation type="submission" date="2015-10" db="EMBL/GenBank/DDBJ databases">
        <title>Complete Genome Sequencing of Klebsiella sp. strain G5.</title>
        <authorList>
            <person name="Chan K.-G."/>
            <person name="Chen J.-W."/>
        </authorList>
    </citation>
    <scope>NUCLEOTIDE SEQUENCE [LARGE SCALE GENOMIC DNA]</scope>
    <source>
        <strain evidence="2">G5</strain>
    </source>
</reference>